<evidence type="ECO:0000259" key="1">
    <source>
        <dbReference type="PROSITE" id="PS51831"/>
    </source>
</evidence>
<dbReference type="SUPFAM" id="SSF53448">
    <property type="entry name" value="Nucleotide-diphospho-sugar transferases"/>
    <property type="match status" value="1"/>
</dbReference>
<dbReference type="NCBIfam" id="NF045665">
    <property type="entry name" value="NTPtran_DVU1551"/>
    <property type="match status" value="1"/>
</dbReference>
<dbReference type="PROSITE" id="PS51831">
    <property type="entry name" value="HD"/>
    <property type="match status" value="1"/>
</dbReference>
<dbReference type="InterPro" id="IPR006674">
    <property type="entry name" value="HD_domain"/>
</dbReference>
<dbReference type="Gene3D" id="3.90.550.10">
    <property type="entry name" value="Spore Coat Polysaccharide Biosynthesis Protein SpsA, Chain A"/>
    <property type="match status" value="1"/>
</dbReference>
<dbReference type="Gene3D" id="1.10.3210.10">
    <property type="entry name" value="Hypothetical protein af1432"/>
    <property type="match status" value="1"/>
</dbReference>
<dbReference type="InterPro" id="IPR006675">
    <property type="entry name" value="HDIG_dom"/>
</dbReference>
<evidence type="ECO:0000313" key="2">
    <source>
        <dbReference type="EMBL" id="AMK12076.1"/>
    </source>
</evidence>
<gene>
    <name evidence="2" type="ORF">AWY79_13640</name>
    <name evidence="3" type="ORF">EDC59_10577</name>
</gene>
<feature type="domain" description="HD" evidence="1">
    <location>
        <begin position="224"/>
        <end position="325"/>
    </location>
</feature>
<dbReference type="RefSeq" id="WP_066805026.1">
    <property type="nucleotide sequence ID" value="NZ_CP014206.1"/>
</dbReference>
<evidence type="ECO:0000313" key="3">
    <source>
        <dbReference type="EMBL" id="TDT88676.1"/>
    </source>
</evidence>
<dbReference type="NCBIfam" id="TIGR00277">
    <property type="entry name" value="HDIG"/>
    <property type="match status" value="1"/>
</dbReference>
<dbReference type="InterPro" id="IPR029044">
    <property type="entry name" value="Nucleotide-diphossugar_trans"/>
</dbReference>
<dbReference type="Pfam" id="PF12804">
    <property type="entry name" value="NTP_transf_3"/>
    <property type="match status" value="1"/>
</dbReference>
<dbReference type="OrthoDB" id="9779263at2"/>
<name>A0A126QQQ3_9BACT</name>
<dbReference type="InterPro" id="IPR054703">
    <property type="entry name" value="Mop-rel"/>
</dbReference>
<dbReference type="GO" id="GO:0016779">
    <property type="term" value="F:nucleotidyltransferase activity"/>
    <property type="evidence" value="ECO:0007669"/>
    <property type="project" value="UniProtKB-ARBA"/>
</dbReference>
<dbReference type="PANTHER" id="PTHR43777:SF1">
    <property type="entry name" value="MOLYBDENUM COFACTOR CYTIDYLYLTRANSFERASE"/>
    <property type="match status" value="1"/>
</dbReference>
<evidence type="ECO:0000313" key="5">
    <source>
        <dbReference type="Proteomes" id="UP000295506"/>
    </source>
</evidence>
<dbReference type="EMBL" id="CP014206">
    <property type="protein sequence ID" value="AMK12076.1"/>
    <property type="molecule type" value="Genomic_DNA"/>
</dbReference>
<proteinExistence type="predicted"/>
<accession>A0A126QQQ3</accession>
<keyword evidence="4" id="KW-1185">Reference proteome</keyword>
<evidence type="ECO:0000313" key="4">
    <source>
        <dbReference type="Proteomes" id="UP000055611"/>
    </source>
</evidence>
<organism evidence="3 5">
    <name type="scientific">Pseudodesulfovibrio indicus</name>
    <dbReference type="NCBI Taxonomy" id="1716143"/>
    <lineage>
        <taxon>Bacteria</taxon>
        <taxon>Pseudomonadati</taxon>
        <taxon>Thermodesulfobacteriota</taxon>
        <taxon>Desulfovibrionia</taxon>
        <taxon>Desulfovibrionales</taxon>
        <taxon>Desulfovibrionaceae</taxon>
    </lineage>
</organism>
<dbReference type="Proteomes" id="UP000055611">
    <property type="component" value="Chromosome"/>
</dbReference>
<dbReference type="EMBL" id="SOBK01000005">
    <property type="protein sequence ID" value="TDT88676.1"/>
    <property type="molecule type" value="Genomic_DNA"/>
</dbReference>
<dbReference type="Pfam" id="PF01966">
    <property type="entry name" value="HD"/>
    <property type="match status" value="1"/>
</dbReference>
<sequence>MSLNIAAVIPAAGLSSRMGRFKPLLPLPGGTVLSRCVRLFRESGVERVVAVTGKRAEAVAACVMEAGGIAVHNPAFEQGMYASVLTGVRALPPETDGFFMLPADIPLVRPQTVRRLLEIFARETPSVLYPRFLGERGHPPLIAAKAIPAILDHHAVHGGKGGLRAVLEGLESAALDVDVADLGTVHDLDHPEDYEFALAVADAGYPLEDECCALWAMQGTSDHIIGHCRAVARVAAALCERLNARFSERPGAVRLDPGLALGAALTHDIGKGTKRHEAAGAELLRDHGFSRAADIVADHFDLSQADDVPITEREAVFLADKLVRCDRAVPLEGRYLEKAEMYRHEEGAEEAILGRLTRARVLMARFDREMGEPAERVAAEALA</sequence>
<dbReference type="Proteomes" id="UP000295506">
    <property type="component" value="Unassembled WGS sequence"/>
</dbReference>
<reference evidence="2 4" key="1">
    <citation type="journal article" date="2016" name="Front. Microbiol.">
        <title>Genome Sequence of the Piezophilic, Mesophilic Sulfate-Reducing Bacterium Desulfovibrio indicus J2T.</title>
        <authorList>
            <person name="Cao J."/>
            <person name="Maignien L."/>
            <person name="Shao Z."/>
            <person name="Alain K."/>
            <person name="Jebbar M."/>
        </authorList>
    </citation>
    <scope>NUCLEOTIDE SEQUENCE [LARGE SCALE GENOMIC DNA]</scope>
    <source>
        <strain evidence="2 4">J2</strain>
    </source>
</reference>
<reference evidence="3 5" key="2">
    <citation type="submission" date="2019-03" db="EMBL/GenBank/DDBJ databases">
        <title>Genomic Encyclopedia of Type Strains, Phase IV (KMG-IV): sequencing the most valuable type-strain genomes for metagenomic binning, comparative biology and taxonomic classification.</title>
        <authorList>
            <person name="Goeker M."/>
        </authorList>
    </citation>
    <scope>NUCLEOTIDE SEQUENCE [LARGE SCALE GENOMIC DNA]</scope>
    <source>
        <strain evidence="3 5">DSM 101483</strain>
    </source>
</reference>
<dbReference type="SUPFAM" id="SSF109604">
    <property type="entry name" value="HD-domain/PDEase-like"/>
    <property type="match status" value="1"/>
</dbReference>
<dbReference type="CDD" id="cd04182">
    <property type="entry name" value="GT_2_like_f"/>
    <property type="match status" value="1"/>
</dbReference>
<dbReference type="CDD" id="cd00077">
    <property type="entry name" value="HDc"/>
    <property type="match status" value="1"/>
</dbReference>
<dbReference type="PANTHER" id="PTHR43777">
    <property type="entry name" value="MOLYBDENUM COFACTOR CYTIDYLYLTRANSFERASE"/>
    <property type="match status" value="1"/>
</dbReference>
<dbReference type="AlphaFoldDB" id="A0A126QQQ3"/>
<dbReference type="SMART" id="SM00471">
    <property type="entry name" value="HDc"/>
    <property type="match status" value="1"/>
</dbReference>
<protein>
    <submittedName>
        <fullName evidence="3">Nucleotidyltransferase with HDIG domain</fullName>
    </submittedName>
    <submittedName>
        <fullName evidence="2">Phosphohydrolase</fullName>
    </submittedName>
</protein>
<dbReference type="InterPro" id="IPR003607">
    <property type="entry name" value="HD/PDEase_dom"/>
</dbReference>
<dbReference type="InterPro" id="IPR025877">
    <property type="entry name" value="MobA-like_NTP_Trfase"/>
</dbReference>
<dbReference type="KEGG" id="dej:AWY79_13640"/>